<protein>
    <submittedName>
        <fullName evidence="1">Uncharacterized protein</fullName>
    </submittedName>
</protein>
<reference evidence="1 2" key="1">
    <citation type="submission" date="2018-07" db="EMBL/GenBank/DDBJ databases">
        <title>Section-level genome sequencing of Aspergillus section Nigri to investigate inter- and intra-species variation.</title>
        <authorList>
            <consortium name="DOE Joint Genome Institute"/>
            <person name="Vesth T.C."/>
            <person name="Nybo J.L."/>
            <person name="Theobald S."/>
            <person name="Frisvad J.C."/>
            <person name="Larsen T.O."/>
            <person name="Nielsen K.F."/>
            <person name="Hoof J.B."/>
            <person name="Brandl J."/>
            <person name="Salamov A."/>
            <person name="Riley R."/>
            <person name="Gladden J.M."/>
            <person name="Phatale P."/>
            <person name="Nielsen M.T."/>
            <person name="Lyhne E.K."/>
            <person name="Kogle M.E."/>
            <person name="Strasser K."/>
            <person name="McDonnell E."/>
            <person name="Barry K."/>
            <person name="Clum A."/>
            <person name="Chen C."/>
            <person name="Nolan M."/>
            <person name="Sandor L."/>
            <person name="Kuo A."/>
            <person name="Lipzen A."/>
            <person name="Hainaut M."/>
            <person name="Drula E."/>
            <person name="Tsang A."/>
            <person name="Magnuson J.K."/>
            <person name="Henrissat B."/>
            <person name="Wiebenga A."/>
            <person name="Simmons B.A."/>
            <person name="Makela M.R."/>
            <person name="De vries R.P."/>
            <person name="Grigoriev I.V."/>
            <person name="Mortensen U.H."/>
            <person name="Baker S.E."/>
            <person name="Andersen M.R."/>
        </authorList>
    </citation>
    <scope>NUCLEOTIDE SEQUENCE [LARGE SCALE GENOMIC DNA]</scope>
    <source>
        <strain evidence="1 2">ATCC 13496</strain>
    </source>
</reference>
<dbReference type="VEuPathDB" id="FungiDB:M747DRAFT_230083"/>
<accession>A0A370C9D1</accession>
<evidence type="ECO:0000313" key="1">
    <source>
        <dbReference type="EMBL" id="RDH24357.1"/>
    </source>
</evidence>
<gene>
    <name evidence="1" type="ORF">M747DRAFT_230083</name>
</gene>
<name>A0A370C9D1_ASPNG</name>
<organism evidence="1 2">
    <name type="scientific">Aspergillus niger ATCC 13496</name>
    <dbReference type="NCBI Taxonomy" id="1353008"/>
    <lineage>
        <taxon>Eukaryota</taxon>
        <taxon>Fungi</taxon>
        <taxon>Dikarya</taxon>
        <taxon>Ascomycota</taxon>
        <taxon>Pezizomycotina</taxon>
        <taxon>Eurotiomycetes</taxon>
        <taxon>Eurotiomycetidae</taxon>
        <taxon>Eurotiales</taxon>
        <taxon>Aspergillaceae</taxon>
        <taxon>Aspergillus</taxon>
        <taxon>Aspergillus subgen. Circumdati</taxon>
    </lineage>
</organism>
<sequence>MIIIKLQPSPFDKVVEYPQNRAIPQSALGLSHKPGTAGGQPDLWRLSAVALAWFDDCMTMPGTKHYTSPAELGYEQVAETEACEKLSTQFHRPVRNGQSQVTVSVPQVHISSPQNTLFTEKSGYNILPKHFSNAVVGLPNASYWLSVVVDEEDTMDMPVGHRPLEDASRGAWLMTRMMRPTSNIPQDGLFHSKLRRLRDATIKNLTTPMTGPAQINLAQQFFFVSEKVLTLMRWPEDRDNGSAMTPCHSWMCHGVEIYYPIPFKETGEQDTNYHSWLEEKPYYPSPSCLRRKQDEISNERRHRMKTLESSLGLIWRLLEGADDVTTAAVLSQYCCSSWTGYKLIACRCWIKIQLMRSLSSSELEDGIQDCIQLL</sequence>
<dbReference type="Proteomes" id="UP000253845">
    <property type="component" value="Unassembled WGS sequence"/>
</dbReference>
<proteinExistence type="predicted"/>
<dbReference type="EMBL" id="KZ851902">
    <property type="protein sequence ID" value="RDH24357.1"/>
    <property type="molecule type" value="Genomic_DNA"/>
</dbReference>
<evidence type="ECO:0000313" key="2">
    <source>
        <dbReference type="Proteomes" id="UP000253845"/>
    </source>
</evidence>
<dbReference type="AlphaFoldDB" id="A0A370C9D1"/>